<evidence type="ECO:0000256" key="1">
    <source>
        <dbReference type="SAM" id="MobiDB-lite"/>
    </source>
</evidence>
<comment type="caution">
    <text evidence="3">The sequence shown here is derived from an EMBL/GenBank/DDBJ whole genome shotgun (WGS) entry which is preliminary data.</text>
</comment>
<evidence type="ECO:0008006" key="5">
    <source>
        <dbReference type="Google" id="ProtNLM"/>
    </source>
</evidence>
<feature type="region of interest" description="Disordered" evidence="1">
    <location>
        <begin position="80"/>
        <end position="116"/>
    </location>
</feature>
<keyword evidence="2" id="KW-0732">Signal</keyword>
<accession>A0A2S8IS06</accession>
<protein>
    <recommendedName>
        <fullName evidence="5">Lipoprotein</fullName>
    </recommendedName>
</protein>
<gene>
    <name evidence="3" type="ORF">C5615_15690</name>
</gene>
<evidence type="ECO:0000256" key="2">
    <source>
        <dbReference type="SAM" id="SignalP"/>
    </source>
</evidence>
<reference evidence="3 4" key="1">
    <citation type="submission" date="2018-02" db="EMBL/GenBank/DDBJ databases">
        <title>Draft genome sequencing of Burkholderia cepacia Y14-15.</title>
        <authorList>
            <person name="Zheng B.-X."/>
        </authorList>
    </citation>
    <scope>NUCLEOTIDE SEQUENCE [LARGE SCALE GENOMIC DNA]</scope>
    <source>
        <strain evidence="3 4">Y14-15</strain>
    </source>
</reference>
<sequence>MNCSSSLSSLMSLVCILSAGFACAADAQSVRSDPADAPAFASSALIAPAPLQRSAQTATAGIATAASDAAVPDLALPGIRTAAEPASRARSTLRRPLVPGRPSRPKAASAPADDLWRSDTLYASPYTTSPYAQPGDPD</sequence>
<dbReference type="Proteomes" id="UP000238206">
    <property type="component" value="Unassembled WGS sequence"/>
</dbReference>
<proteinExistence type="predicted"/>
<dbReference type="EMBL" id="PUIQ01000018">
    <property type="protein sequence ID" value="PQP17564.1"/>
    <property type="molecule type" value="Genomic_DNA"/>
</dbReference>
<feature type="chain" id="PRO_5015618211" description="Lipoprotein" evidence="2">
    <location>
        <begin position="25"/>
        <end position="138"/>
    </location>
</feature>
<dbReference type="AlphaFoldDB" id="A0A2S8IS06"/>
<evidence type="ECO:0000313" key="4">
    <source>
        <dbReference type="Proteomes" id="UP000238206"/>
    </source>
</evidence>
<evidence type="ECO:0000313" key="3">
    <source>
        <dbReference type="EMBL" id="PQP17564.1"/>
    </source>
</evidence>
<organism evidence="3 4">
    <name type="scientific">Burkholderia cepacia</name>
    <name type="common">Pseudomonas cepacia</name>
    <dbReference type="NCBI Taxonomy" id="292"/>
    <lineage>
        <taxon>Bacteria</taxon>
        <taxon>Pseudomonadati</taxon>
        <taxon>Pseudomonadota</taxon>
        <taxon>Betaproteobacteria</taxon>
        <taxon>Burkholderiales</taxon>
        <taxon>Burkholderiaceae</taxon>
        <taxon>Burkholderia</taxon>
        <taxon>Burkholderia cepacia complex</taxon>
    </lineage>
</organism>
<name>A0A2S8IS06_BURCE</name>
<feature type="signal peptide" evidence="2">
    <location>
        <begin position="1"/>
        <end position="24"/>
    </location>
</feature>